<evidence type="ECO:0000259" key="13">
    <source>
        <dbReference type="PROSITE" id="PS50011"/>
    </source>
</evidence>
<evidence type="ECO:0000256" key="7">
    <source>
        <dbReference type="ARBA" id="ARBA00022840"/>
    </source>
</evidence>
<keyword evidence="15" id="KW-1185">Reference proteome</keyword>
<dbReference type="InterPro" id="IPR011009">
    <property type="entry name" value="Kinase-like_dom_sf"/>
</dbReference>
<comment type="similarity">
    <text evidence="1">Belongs to the protein kinase superfamily. CAMK Ser/Thr protein kinase family. CaMK subfamily.</text>
</comment>
<keyword evidence="5 10" id="KW-0547">Nucleotide-binding</keyword>
<dbReference type="EC" id="2.7.11.1" evidence="2"/>
<evidence type="ECO:0000256" key="10">
    <source>
        <dbReference type="PROSITE-ProRule" id="PRU10141"/>
    </source>
</evidence>
<dbReference type="CDD" id="cd14095">
    <property type="entry name" value="STKc_DCKL"/>
    <property type="match status" value="1"/>
</dbReference>
<feature type="domain" description="Protein kinase" evidence="13">
    <location>
        <begin position="118"/>
        <end position="375"/>
    </location>
</feature>
<dbReference type="PANTHER" id="PTHR24347">
    <property type="entry name" value="SERINE/THREONINE-PROTEIN KINASE"/>
    <property type="match status" value="1"/>
</dbReference>
<dbReference type="SMART" id="SM00220">
    <property type="entry name" value="S_TKc"/>
    <property type="match status" value="1"/>
</dbReference>
<feature type="binding site" evidence="10">
    <location>
        <position position="147"/>
    </location>
    <ligand>
        <name>ATP</name>
        <dbReference type="ChEBI" id="CHEBI:30616"/>
    </ligand>
</feature>
<comment type="catalytic activity">
    <reaction evidence="8">
        <text>L-threonyl-[protein] + ATP = O-phospho-L-threonyl-[protein] + ADP + H(+)</text>
        <dbReference type="Rhea" id="RHEA:46608"/>
        <dbReference type="Rhea" id="RHEA-COMP:11060"/>
        <dbReference type="Rhea" id="RHEA-COMP:11605"/>
        <dbReference type="ChEBI" id="CHEBI:15378"/>
        <dbReference type="ChEBI" id="CHEBI:30013"/>
        <dbReference type="ChEBI" id="CHEBI:30616"/>
        <dbReference type="ChEBI" id="CHEBI:61977"/>
        <dbReference type="ChEBI" id="CHEBI:456216"/>
        <dbReference type="EC" id="2.7.11.1"/>
    </reaction>
</comment>
<evidence type="ECO:0000256" key="12">
    <source>
        <dbReference type="SAM" id="MobiDB-lite"/>
    </source>
</evidence>
<evidence type="ECO:0000256" key="6">
    <source>
        <dbReference type="ARBA" id="ARBA00022777"/>
    </source>
</evidence>
<evidence type="ECO:0000256" key="5">
    <source>
        <dbReference type="ARBA" id="ARBA00022741"/>
    </source>
</evidence>
<dbReference type="PROSITE" id="PS00107">
    <property type="entry name" value="PROTEIN_KINASE_ATP"/>
    <property type="match status" value="1"/>
</dbReference>
<dbReference type="GeneTree" id="ENSGT00940000154956"/>
<dbReference type="Proteomes" id="UP000265100">
    <property type="component" value="Chromosome 14"/>
</dbReference>
<dbReference type="Gene3D" id="3.30.200.20">
    <property type="entry name" value="Phosphorylase Kinase, domain 1"/>
    <property type="match status" value="1"/>
</dbReference>
<dbReference type="AlphaFoldDB" id="A0AAX7SXN6"/>
<dbReference type="PROSITE" id="PS00108">
    <property type="entry name" value="PROTEIN_KINASE_ST"/>
    <property type="match status" value="1"/>
</dbReference>
<reference evidence="15" key="2">
    <citation type="submission" date="2023-03" db="EMBL/GenBank/DDBJ databases">
        <authorList>
            <consortium name="Wellcome Sanger Institute Data Sharing"/>
        </authorList>
    </citation>
    <scope>NUCLEOTIDE SEQUENCE [LARGE SCALE GENOMIC DNA]</scope>
</reference>
<dbReference type="GO" id="GO:0004674">
    <property type="term" value="F:protein serine/threonine kinase activity"/>
    <property type="evidence" value="ECO:0007669"/>
    <property type="project" value="UniProtKB-KW"/>
</dbReference>
<feature type="region of interest" description="Disordered" evidence="12">
    <location>
        <begin position="48"/>
        <end position="106"/>
    </location>
</feature>
<dbReference type="PROSITE" id="PS50011">
    <property type="entry name" value="PROTEIN_KINASE_DOM"/>
    <property type="match status" value="1"/>
</dbReference>
<evidence type="ECO:0000256" key="11">
    <source>
        <dbReference type="RuleBase" id="RU000304"/>
    </source>
</evidence>
<dbReference type="InterPro" id="IPR008271">
    <property type="entry name" value="Ser/Thr_kinase_AS"/>
</dbReference>
<sequence>MPRRSKSPSSAGSGKSVHVICRSRLVNLVYATVFNLYLILKANGTAGSQLSTPRSGKSPSPSPTSPASLRRRQGSQHSGSSLSLASTKVCSSMDEGDGPSTEPMDEYSSIPASIAERYKVGRTLGDGNFAVVRECVERSTGREYALKIISKDKCRGKEHMIQSEVSILRRVKHPNIVLLIEEMDTQNELYLVMELVKGGDLFDAITSSNKYTERDASSMLFNLASAIKYLHSLNIVHRDIKPENLLVYEHNDGSKSLKLGDFGLATVVNGPLYTVCGTPTYVAPEIVAEMGYGLKVDIWAAGVITYILLCGFPPFRGSGEDQEALFEQILRGQLEFPAPHWDNVSDSAKALITGMLQVAEDKRYTAVQVLDHSWVNDDGVSKKEHQLPVAGKIRKHFNTRVKVNSTTAGVSVITLDQDLTIKKSGSLDRYQHPFECFHGKVLAVSISHLPRV</sequence>
<protein>
    <recommendedName>
        <fullName evidence="2">non-specific serine/threonine protein kinase</fullName>
        <ecNumber evidence="2">2.7.11.1</ecNumber>
    </recommendedName>
</protein>
<evidence type="ECO:0000313" key="14">
    <source>
        <dbReference type="Ensembl" id="ENSACLP00000048630.1"/>
    </source>
</evidence>
<evidence type="ECO:0000256" key="4">
    <source>
        <dbReference type="ARBA" id="ARBA00022679"/>
    </source>
</evidence>
<dbReference type="FunFam" id="1.10.510.10:FF:000066">
    <property type="entry name" value="Serine/threonine-protein kinase DCLK1 isoform 2"/>
    <property type="match status" value="1"/>
</dbReference>
<proteinExistence type="inferred from homology"/>
<dbReference type="Gene3D" id="1.10.510.10">
    <property type="entry name" value="Transferase(Phosphotransferase) domain 1"/>
    <property type="match status" value="1"/>
</dbReference>
<dbReference type="SUPFAM" id="SSF56112">
    <property type="entry name" value="Protein kinase-like (PK-like)"/>
    <property type="match status" value="1"/>
</dbReference>
<accession>A0AAX7SXN6</accession>
<organism evidence="14 15">
    <name type="scientific">Astatotilapia calliptera</name>
    <name type="common">Eastern happy</name>
    <name type="synonym">Chromis callipterus</name>
    <dbReference type="NCBI Taxonomy" id="8154"/>
    <lineage>
        <taxon>Eukaryota</taxon>
        <taxon>Metazoa</taxon>
        <taxon>Chordata</taxon>
        <taxon>Craniata</taxon>
        <taxon>Vertebrata</taxon>
        <taxon>Euteleostomi</taxon>
        <taxon>Actinopterygii</taxon>
        <taxon>Neopterygii</taxon>
        <taxon>Teleostei</taxon>
        <taxon>Neoteleostei</taxon>
        <taxon>Acanthomorphata</taxon>
        <taxon>Ovalentaria</taxon>
        <taxon>Cichlomorphae</taxon>
        <taxon>Cichliformes</taxon>
        <taxon>Cichlidae</taxon>
        <taxon>African cichlids</taxon>
        <taxon>Pseudocrenilabrinae</taxon>
        <taxon>Haplochromini</taxon>
        <taxon>Astatotilapia</taxon>
    </lineage>
</organism>
<evidence type="ECO:0000256" key="3">
    <source>
        <dbReference type="ARBA" id="ARBA00022527"/>
    </source>
</evidence>
<evidence type="ECO:0000256" key="2">
    <source>
        <dbReference type="ARBA" id="ARBA00012513"/>
    </source>
</evidence>
<evidence type="ECO:0000256" key="1">
    <source>
        <dbReference type="ARBA" id="ARBA00005354"/>
    </source>
</evidence>
<evidence type="ECO:0000256" key="8">
    <source>
        <dbReference type="ARBA" id="ARBA00047899"/>
    </source>
</evidence>
<dbReference type="Ensembl" id="ENSACLT00000053918.1">
    <property type="protein sequence ID" value="ENSACLP00000048630.1"/>
    <property type="gene ID" value="ENSACLG00000000049.2"/>
</dbReference>
<dbReference type="FunFam" id="3.30.200.20:FF:000057">
    <property type="entry name" value="Serine/threonine-protein kinase DCLK1 isoform 2"/>
    <property type="match status" value="1"/>
</dbReference>
<keyword evidence="6" id="KW-0418">Kinase</keyword>
<reference evidence="14" key="3">
    <citation type="submission" date="2025-08" db="UniProtKB">
        <authorList>
            <consortium name="Ensembl"/>
        </authorList>
    </citation>
    <scope>IDENTIFICATION</scope>
</reference>
<dbReference type="InterPro" id="IPR017441">
    <property type="entry name" value="Protein_kinase_ATP_BS"/>
</dbReference>
<dbReference type="Pfam" id="PF00069">
    <property type="entry name" value="Pkinase"/>
    <property type="match status" value="1"/>
</dbReference>
<dbReference type="InterPro" id="IPR000719">
    <property type="entry name" value="Prot_kinase_dom"/>
</dbReference>
<keyword evidence="7 10" id="KW-0067">ATP-binding</keyword>
<keyword evidence="3 11" id="KW-0723">Serine/threonine-protein kinase</keyword>
<feature type="compositionally biased region" description="Low complexity" evidence="12">
    <location>
        <begin position="75"/>
        <end position="86"/>
    </location>
</feature>
<reference evidence="14 15" key="1">
    <citation type="submission" date="2018-05" db="EMBL/GenBank/DDBJ databases">
        <authorList>
            <person name="Datahose"/>
        </authorList>
    </citation>
    <scope>NUCLEOTIDE SEQUENCE</scope>
</reference>
<evidence type="ECO:0000313" key="15">
    <source>
        <dbReference type="Proteomes" id="UP000265100"/>
    </source>
</evidence>
<comment type="catalytic activity">
    <reaction evidence="9">
        <text>L-seryl-[protein] + ATP = O-phospho-L-seryl-[protein] + ADP + H(+)</text>
        <dbReference type="Rhea" id="RHEA:17989"/>
        <dbReference type="Rhea" id="RHEA-COMP:9863"/>
        <dbReference type="Rhea" id="RHEA-COMP:11604"/>
        <dbReference type="ChEBI" id="CHEBI:15378"/>
        <dbReference type="ChEBI" id="CHEBI:29999"/>
        <dbReference type="ChEBI" id="CHEBI:30616"/>
        <dbReference type="ChEBI" id="CHEBI:83421"/>
        <dbReference type="ChEBI" id="CHEBI:456216"/>
        <dbReference type="EC" id="2.7.11.1"/>
    </reaction>
</comment>
<keyword evidence="4" id="KW-0808">Transferase</keyword>
<evidence type="ECO:0000256" key="9">
    <source>
        <dbReference type="ARBA" id="ARBA00048679"/>
    </source>
</evidence>
<name>A0AAX7SXN6_ASTCA</name>
<reference evidence="14" key="4">
    <citation type="submission" date="2025-09" db="UniProtKB">
        <authorList>
            <consortium name="Ensembl"/>
        </authorList>
    </citation>
    <scope>IDENTIFICATION</scope>
</reference>
<dbReference type="GO" id="GO:0005524">
    <property type="term" value="F:ATP binding"/>
    <property type="evidence" value="ECO:0007669"/>
    <property type="project" value="UniProtKB-UniRule"/>
</dbReference>